<dbReference type="OrthoDB" id="6157464at2759"/>
<dbReference type="InterPro" id="IPR003124">
    <property type="entry name" value="WH2_dom"/>
</dbReference>
<proteinExistence type="predicted"/>
<name>A0A151Z3K9_TIELA</name>
<dbReference type="Proteomes" id="UP000076078">
    <property type="component" value="Unassembled WGS sequence"/>
</dbReference>
<evidence type="ECO:0000259" key="1">
    <source>
        <dbReference type="Pfam" id="PF02205"/>
    </source>
</evidence>
<dbReference type="AlphaFoldDB" id="A0A151Z3K9"/>
<dbReference type="OMA" id="VAKPHEL"/>
<comment type="caution">
    <text evidence="2">The sequence shown here is derived from an EMBL/GenBank/DDBJ whole genome shotgun (WGS) entry which is preliminary data.</text>
</comment>
<sequence>MSNPLLSEISKGANLSHAETVDKSKPVIESGVTLKKNEHGALLTEVTKGAELKHTETVDKSAPVIDKDAHIKPSNHANLLGEIKSKGTN</sequence>
<dbReference type="EMBL" id="LODT01000051">
    <property type="protein sequence ID" value="KYQ88553.1"/>
    <property type="molecule type" value="Genomic_DNA"/>
</dbReference>
<organism evidence="2 3">
    <name type="scientific">Tieghemostelium lacteum</name>
    <name type="common">Slime mold</name>
    <name type="synonym">Dictyostelium lacteum</name>
    <dbReference type="NCBI Taxonomy" id="361077"/>
    <lineage>
        <taxon>Eukaryota</taxon>
        <taxon>Amoebozoa</taxon>
        <taxon>Evosea</taxon>
        <taxon>Eumycetozoa</taxon>
        <taxon>Dictyostelia</taxon>
        <taxon>Dictyosteliales</taxon>
        <taxon>Raperosteliaceae</taxon>
        <taxon>Tieghemostelium</taxon>
    </lineage>
</organism>
<dbReference type="InParanoid" id="A0A151Z3K9"/>
<keyword evidence="3" id="KW-1185">Reference proteome</keyword>
<evidence type="ECO:0000313" key="2">
    <source>
        <dbReference type="EMBL" id="KYQ88553.1"/>
    </source>
</evidence>
<gene>
    <name evidence="2" type="ORF">DLAC_11282</name>
</gene>
<accession>A0A151Z3K9</accession>
<evidence type="ECO:0000313" key="3">
    <source>
        <dbReference type="Proteomes" id="UP000076078"/>
    </source>
</evidence>
<dbReference type="Pfam" id="PF02205">
    <property type="entry name" value="WH2"/>
    <property type="match status" value="2"/>
</dbReference>
<dbReference type="GO" id="GO:0003779">
    <property type="term" value="F:actin binding"/>
    <property type="evidence" value="ECO:0007669"/>
    <property type="project" value="InterPro"/>
</dbReference>
<reference evidence="2 3" key="1">
    <citation type="submission" date="2015-12" db="EMBL/GenBank/DDBJ databases">
        <title>Dictyostelia acquired genes for synthesis and detection of signals that induce cell-type specialization by lateral gene transfer from prokaryotes.</title>
        <authorList>
            <person name="Gloeckner G."/>
            <person name="Schaap P."/>
        </authorList>
    </citation>
    <scope>NUCLEOTIDE SEQUENCE [LARGE SCALE GENOMIC DNA]</scope>
    <source>
        <strain evidence="2 3">TK</strain>
    </source>
</reference>
<feature type="domain" description="WH2" evidence="1">
    <location>
        <begin position="4"/>
        <end position="25"/>
    </location>
</feature>
<protein>
    <submittedName>
        <fullName evidence="2">Actobindin</fullName>
    </submittedName>
</protein>
<feature type="domain" description="WH2" evidence="1">
    <location>
        <begin position="38"/>
        <end position="62"/>
    </location>
</feature>